<accession>A0A383DHV1</accession>
<dbReference type="EMBL" id="UINC01217337">
    <property type="protein sequence ID" value="SVE43893.1"/>
    <property type="molecule type" value="Genomic_DNA"/>
</dbReference>
<protein>
    <submittedName>
        <fullName evidence="1">Uncharacterized protein</fullName>
    </submittedName>
</protein>
<reference evidence="1" key="1">
    <citation type="submission" date="2018-05" db="EMBL/GenBank/DDBJ databases">
        <authorList>
            <person name="Lanie J.A."/>
            <person name="Ng W.-L."/>
            <person name="Kazmierczak K.M."/>
            <person name="Andrzejewski T.M."/>
            <person name="Davidsen T.M."/>
            <person name="Wayne K.J."/>
            <person name="Tettelin H."/>
            <person name="Glass J.I."/>
            <person name="Rusch D."/>
            <person name="Podicherti R."/>
            <person name="Tsui H.-C.T."/>
            <person name="Winkler M.E."/>
        </authorList>
    </citation>
    <scope>NUCLEOTIDE SEQUENCE</scope>
</reference>
<sequence length="40" mass="4666">MTVTLVAWLDLFYRTKQCGEIILSISGGKYVNLRRNYTKL</sequence>
<name>A0A383DHV1_9ZZZZ</name>
<gene>
    <name evidence="1" type="ORF">METZ01_LOCUS496747</name>
</gene>
<evidence type="ECO:0000313" key="1">
    <source>
        <dbReference type="EMBL" id="SVE43893.1"/>
    </source>
</evidence>
<proteinExistence type="predicted"/>
<dbReference type="AlphaFoldDB" id="A0A383DHV1"/>
<organism evidence="1">
    <name type="scientific">marine metagenome</name>
    <dbReference type="NCBI Taxonomy" id="408172"/>
    <lineage>
        <taxon>unclassified sequences</taxon>
        <taxon>metagenomes</taxon>
        <taxon>ecological metagenomes</taxon>
    </lineage>
</organism>